<accession>K4AHI9</accession>
<organism evidence="1 2">
    <name type="scientific">Setaria italica</name>
    <name type="common">Foxtail millet</name>
    <name type="synonym">Panicum italicum</name>
    <dbReference type="NCBI Taxonomy" id="4555"/>
    <lineage>
        <taxon>Eukaryota</taxon>
        <taxon>Viridiplantae</taxon>
        <taxon>Streptophyta</taxon>
        <taxon>Embryophyta</taxon>
        <taxon>Tracheophyta</taxon>
        <taxon>Spermatophyta</taxon>
        <taxon>Magnoliopsida</taxon>
        <taxon>Liliopsida</taxon>
        <taxon>Poales</taxon>
        <taxon>Poaceae</taxon>
        <taxon>PACMAD clade</taxon>
        <taxon>Panicoideae</taxon>
        <taxon>Panicodae</taxon>
        <taxon>Paniceae</taxon>
        <taxon>Cenchrinae</taxon>
        <taxon>Setaria</taxon>
    </lineage>
</organism>
<reference evidence="2" key="1">
    <citation type="journal article" date="2012" name="Nat. Biotechnol.">
        <title>Reference genome sequence of the model plant Setaria.</title>
        <authorList>
            <person name="Bennetzen J.L."/>
            <person name="Schmutz J."/>
            <person name="Wang H."/>
            <person name="Percifield R."/>
            <person name="Hawkins J."/>
            <person name="Pontaroli A.C."/>
            <person name="Estep M."/>
            <person name="Feng L."/>
            <person name="Vaughn J.N."/>
            <person name="Grimwood J."/>
            <person name="Jenkins J."/>
            <person name="Barry K."/>
            <person name="Lindquist E."/>
            <person name="Hellsten U."/>
            <person name="Deshpande S."/>
            <person name="Wang X."/>
            <person name="Wu X."/>
            <person name="Mitros T."/>
            <person name="Triplett J."/>
            <person name="Yang X."/>
            <person name="Ye C.Y."/>
            <person name="Mauro-Herrera M."/>
            <person name="Wang L."/>
            <person name="Li P."/>
            <person name="Sharma M."/>
            <person name="Sharma R."/>
            <person name="Ronald P.C."/>
            <person name="Panaud O."/>
            <person name="Kellogg E.A."/>
            <person name="Brutnell T.P."/>
            <person name="Doust A.N."/>
            <person name="Tuskan G.A."/>
            <person name="Rokhsar D."/>
            <person name="Devos K.M."/>
        </authorList>
    </citation>
    <scope>NUCLEOTIDE SEQUENCE [LARGE SCALE GENOMIC DNA]</scope>
    <source>
        <strain evidence="2">cv. Yugu1</strain>
    </source>
</reference>
<dbReference type="InParanoid" id="K4AHI9"/>
<sequence length="76" mass="8253">MKLPSPNSKQSHLSCKLTIVNTETSSPLDVFGINIHVLQSSSFHPSTRILKCFLQTSFLILAKAAAPSECSTYATN</sequence>
<evidence type="ECO:0000313" key="2">
    <source>
        <dbReference type="Proteomes" id="UP000004995"/>
    </source>
</evidence>
<dbReference type="HOGENOM" id="CLU_2659228_0_0_1"/>
<reference evidence="1" key="2">
    <citation type="submission" date="2018-08" db="UniProtKB">
        <authorList>
            <consortium name="EnsemblPlants"/>
        </authorList>
    </citation>
    <scope>IDENTIFICATION</scope>
    <source>
        <strain evidence="1">Yugu1</strain>
    </source>
</reference>
<dbReference type="Gramene" id="KQK90073">
    <property type="protein sequence ID" value="KQK90073"/>
    <property type="gene ID" value="SETIT_038346mg"/>
</dbReference>
<dbReference type="EnsemblPlants" id="KQK90073">
    <property type="protein sequence ID" value="KQK90073"/>
    <property type="gene ID" value="SETIT_038346mg"/>
</dbReference>
<dbReference type="Proteomes" id="UP000004995">
    <property type="component" value="Unassembled WGS sequence"/>
</dbReference>
<dbReference type="AlphaFoldDB" id="K4AHI9"/>
<evidence type="ECO:0000313" key="1">
    <source>
        <dbReference type="EnsemblPlants" id="KQK90073"/>
    </source>
</evidence>
<name>K4AHI9_SETIT</name>
<proteinExistence type="predicted"/>
<dbReference type="EMBL" id="AGNK02005888">
    <property type="status" value="NOT_ANNOTATED_CDS"/>
    <property type="molecule type" value="Genomic_DNA"/>
</dbReference>
<keyword evidence="2" id="KW-1185">Reference proteome</keyword>
<protein>
    <submittedName>
        <fullName evidence="1">Uncharacterized protein</fullName>
    </submittedName>
</protein>